<reference evidence="3 4" key="1">
    <citation type="journal article" date="2018" name="Mol. Plant">
        <title>The genome of Artemisia annua provides insight into the evolution of Asteraceae family and artemisinin biosynthesis.</title>
        <authorList>
            <person name="Shen Q."/>
            <person name="Zhang L."/>
            <person name="Liao Z."/>
            <person name="Wang S."/>
            <person name="Yan T."/>
            <person name="Shi P."/>
            <person name="Liu M."/>
            <person name="Fu X."/>
            <person name="Pan Q."/>
            <person name="Wang Y."/>
            <person name="Lv Z."/>
            <person name="Lu X."/>
            <person name="Zhang F."/>
            <person name="Jiang W."/>
            <person name="Ma Y."/>
            <person name="Chen M."/>
            <person name="Hao X."/>
            <person name="Li L."/>
            <person name="Tang Y."/>
            <person name="Lv G."/>
            <person name="Zhou Y."/>
            <person name="Sun X."/>
            <person name="Brodelius P.E."/>
            <person name="Rose J.K.C."/>
            <person name="Tang K."/>
        </authorList>
    </citation>
    <scope>NUCLEOTIDE SEQUENCE [LARGE SCALE GENOMIC DNA]</scope>
    <source>
        <strain evidence="4">cv. Huhao1</strain>
        <tissue evidence="3">Leaf</tissue>
    </source>
</reference>
<dbReference type="Proteomes" id="UP000245207">
    <property type="component" value="Unassembled WGS sequence"/>
</dbReference>
<feature type="domain" description="Tf2-1-like SH3-like" evidence="2">
    <location>
        <begin position="253"/>
        <end position="301"/>
    </location>
</feature>
<dbReference type="GO" id="GO:0003964">
    <property type="term" value="F:RNA-directed DNA polymerase activity"/>
    <property type="evidence" value="ECO:0007669"/>
    <property type="project" value="UniProtKB-KW"/>
</dbReference>
<keyword evidence="3" id="KW-0695">RNA-directed DNA polymerase</keyword>
<keyword evidence="3" id="KW-0808">Transferase</keyword>
<evidence type="ECO:0000259" key="2">
    <source>
        <dbReference type="Pfam" id="PF24626"/>
    </source>
</evidence>
<evidence type="ECO:0000313" key="3">
    <source>
        <dbReference type="EMBL" id="PWA51989.1"/>
    </source>
</evidence>
<feature type="domain" description="Tf2-1-like SH3-like" evidence="2">
    <location>
        <begin position="490"/>
        <end position="538"/>
    </location>
</feature>
<proteinExistence type="predicted"/>
<name>A0A2U1LSM0_ARTAN</name>
<comment type="caution">
    <text evidence="3">The sequence shown here is derived from an EMBL/GenBank/DDBJ whole genome shotgun (WGS) entry which is preliminary data.</text>
</comment>
<dbReference type="PANTHER" id="PTHR35046:SF18">
    <property type="entry name" value="RNA-DIRECTED DNA POLYMERASE"/>
    <property type="match status" value="1"/>
</dbReference>
<dbReference type="EMBL" id="PKPP01007959">
    <property type="protein sequence ID" value="PWA51989.1"/>
    <property type="molecule type" value="Genomic_DNA"/>
</dbReference>
<dbReference type="AlphaFoldDB" id="A0A2U1LSM0"/>
<gene>
    <name evidence="3" type="ORF">CTI12_AA459210</name>
</gene>
<sequence length="627" mass="71598">MKLKFLCLQGERAVNDAYEQEFEQLLMARMEEQMHQFVDQRRGDRSRRGTDDEQLENPFGDGDGSSSDEQQEIPPRLRVNIPEFDGDTLNPEGFIDWLITVEEVFEFKEVHENKKVSLIATRLCGRASTWWHCGEPKCGRFIFSAITRGSFGSGNVASHFVPISQERVEVDNVADDNYEEAPIFYDDPQYEEEVVTADVGVNLMVRRSFLTPKAIGDDGLKHNLFQSTYTILGKVLNFVIDSDSCDNLDRFSVGEYNNLSAKMIGPVEIVEKINSNAYRLKLPSHIRCSDVFNLKHLLAYHGDSSYDISVNSSTNPVFEDEFEIRDDVDFEVGDFMWAVLTKDCFSLPSHIWCSDVFNVKHLLPYHGVSSDDISVNSRANFVYSGGMICPSVEEHAILFMEAQNRLASELKFLIKMPPKRRVANDVYEQEFEQRLMARMEERMCQFITLTPSKPNELVNKPSGTLLTLSQFEDELEIGDDVDFEVDRFSVGEYNNLSAKMIGPVEIVEKLNSNAYRLKLPSHIRCSDVFNVKHLLPYHGYSSDDISVNSSTNPMFEDELEIGNDMDFEVEKINSNAYRLKLPSHIRWLPYHGDSSDDISMNSRANFVYSGGMIRPSVEEHAILFMEA</sequence>
<accession>A0A2U1LSM0</accession>
<feature type="compositionally biased region" description="Basic and acidic residues" evidence="1">
    <location>
        <begin position="36"/>
        <end position="51"/>
    </location>
</feature>
<keyword evidence="3" id="KW-0548">Nucleotidyltransferase</keyword>
<keyword evidence="4" id="KW-1185">Reference proteome</keyword>
<evidence type="ECO:0000256" key="1">
    <source>
        <dbReference type="SAM" id="MobiDB-lite"/>
    </source>
</evidence>
<dbReference type="InterPro" id="IPR056924">
    <property type="entry name" value="SH3_Tf2-1"/>
</dbReference>
<protein>
    <submittedName>
        <fullName evidence="3">Reverse transcriptase domain-containing protein</fullName>
    </submittedName>
</protein>
<feature type="region of interest" description="Disordered" evidence="1">
    <location>
        <begin position="36"/>
        <end position="73"/>
    </location>
</feature>
<dbReference type="OrthoDB" id="1721574at2759"/>
<dbReference type="PANTHER" id="PTHR35046">
    <property type="entry name" value="ZINC KNUCKLE (CCHC-TYPE) FAMILY PROTEIN"/>
    <property type="match status" value="1"/>
</dbReference>
<dbReference type="Pfam" id="PF24626">
    <property type="entry name" value="SH3_Tf2-1"/>
    <property type="match status" value="2"/>
</dbReference>
<evidence type="ECO:0000313" key="4">
    <source>
        <dbReference type="Proteomes" id="UP000245207"/>
    </source>
</evidence>
<organism evidence="3 4">
    <name type="scientific">Artemisia annua</name>
    <name type="common">Sweet wormwood</name>
    <dbReference type="NCBI Taxonomy" id="35608"/>
    <lineage>
        <taxon>Eukaryota</taxon>
        <taxon>Viridiplantae</taxon>
        <taxon>Streptophyta</taxon>
        <taxon>Embryophyta</taxon>
        <taxon>Tracheophyta</taxon>
        <taxon>Spermatophyta</taxon>
        <taxon>Magnoliopsida</taxon>
        <taxon>eudicotyledons</taxon>
        <taxon>Gunneridae</taxon>
        <taxon>Pentapetalae</taxon>
        <taxon>asterids</taxon>
        <taxon>campanulids</taxon>
        <taxon>Asterales</taxon>
        <taxon>Asteraceae</taxon>
        <taxon>Asteroideae</taxon>
        <taxon>Anthemideae</taxon>
        <taxon>Artemisiinae</taxon>
        <taxon>Artemisia</taxon>
    </lineage>
</organism>